<feature type="transmembrane region" description="Helical" evidence="3">
    <location>
        <begin position="170"/>
        <end position="191"/>
    </location>
</feature>
<dbReference type="Pfam" id="PF07696">
    <property type="entry name" value="7TMR-DISMED2"/>
    <property type="match status" value="1"/>
</dbReference>
<comment type="catalytic activity">
    <reaction evidence="2">
        <text>2 GTP = 3',3'-c-di-GMP + 2 diphosphate</text>
        <dbReference type="Rhea" id="RHEA:24898"/>
        <dbReference type="ChEBI" id="CHEBI:33019"/>
        <dbReference type="ChEBI" id="CHEBI:37565"/>
        <dbReference type="ChEBI" id="CHEBI:58805"/>
        <dbReference type="EC" id="2.7.7.65"/>
    </reaction>
</comment>
<dbReference type="InterPro" id="IPR011622">
    <property type="entry name" value="7TMR_DISM_rcpt_extracell_dom2"/>
</dbReference>
<evidence type="ECO:0000259" key="4">
    <source>
        <dbReference type="PROSITE" id="PS50887"/>
    </source>
</evidence>
<dbReference type="Gene3D" id="3.30.70.270">
    <property type="match status" value="1"/>
</dbReference>
<evidence type="ECO:0000313" key="6">
    <source>
        <dbReference type="Proteomes" id="UP000004169"/>
    </source>
</evidence>
<dbReference type="PANTHER" id="PTHR45138:SF9">
    <property type="entry name" value="DIGUANYLATE CYCLASE DGCM-RELATED"/>
    <property type="match status" value="1"/>
</dbReference>
<dbReference type="RefSeq" id="WP_002726610.1">
    <property type="nucleotide sequence ID" value="NZ_CAHP01000012.1"/>
</dbReference>
<dbReference type="Pfam" id="PF00990">
    <property type="entry name" value="GGDEF"/>
    <property type="match status" value="1"/>
</dbReference>
<dbReference type="AlphaFoldDB" id="H8FPU0"/>
<dbReference type="Gene3D" id="2.60.40.2380">
    <property type="match status" value="1"/>
</dbReference>
<dbReference type="InterPro" id="IPR050469">
    <property type="entry name" value="Diguanylate_Cyclase"/>
</dbReference>
<protein>
    <recommendedName>
        <fullName evidence="1">diguanylate cyclase</fullName>
        <ecNumber evidence="1">2.7.7.65</ecNumber>
    </recommendedName>
</protein>
<reference evidence="5 6" key="1">
    <citation type="journal article" date="2012" name="J. Bacteriol.">
        <title>Draft Genome Sequence of the Purple Photosynthetic Bacterium Phaeospirillum molischianum DSM120, a Particularly Versatile Bacterium.</title>
        <authorList>
            <person name="Duquesne K."/>
            <person name="Prima V."/>
            <person name="Ji B."/>
            <person name="Rouy Z."/>
            <person name="Medigue C."/>
            <person name="Talla E."/>
            <person name="Sturgis J.N."/>
        </authorList>
    </citation>
    <scope>NUCLEOTIDE SEQUENCE [LARGE SCALE GENOMIC DNA]</scope>
    <source>
        <strain evidence="6">DSM120</strain>
    </source>
</reference>
<feature type="transmembrane region" description="Helical" evidence="3">
    <location>
        <begin position="262"/>
        <end position="282"/>
    </location>
</feature>
<evidence type="ECO:0000256" key="2">
    <source>
        <dbReference type="ARBA" id="ARBA00034247"/>
    </source>
</evidence>
<feature type="transmembrane region" description="Helical" evidence="3">
    <location>
        <begin position="288"/>
        <end position="311"/>
    </location>
</feature>
<dbReference type="CDD" id="cd01949">
    <property type="entry name" value="GGDEF"/>
    <property type="match status" value="1"/>
</dbReference>
<dbReference type="InterPro" id="IPR043128">
    <property type="entry name" value="Rev_trsase/Diguanyl_cyclase"/>
</dbReference>
<comment type="caution">
    <text evidence="5">The sequence shown here is derived from an EMBL/GenBank/DDBJ whole genome shotgun (WGS) entry which is preliminary data.</text>
</comment>
<evidence type="ECO:0000256" key="3">
    <source>
        <dbReference type="SAM" id="Phobius"/>
    </source>
</evidence>
<proteinExistence type="predicted"/>
<accession>H8FPU0</accession>
<dbReference type="GO" id="GO:0052621">
    <property type="term" value="F:diguanylate cyclase activity"/>
    <property type="evidence" value="ECO:0007669"/>
    <property type="project" value="UniProtKB-EC"/>
</dbReference>
<keyword evidence="6" id="KW-1185">Reference proteome</keyword>
<dbReference type="OrthoDB" id="9812260at2"/>
<dbReference type="PROSITE" id="PS50887">
    <property type="entry name" value="GGDEF"/>
    <property type="match status" value="1"/>
</dbReference>
<feature type="transmembrane region" description="Helical" evidence="3">
    <location>
        <begin position="323"/>
        <end position="342"/>
    </location>
</feature>
<dbReference type="Proteomes" id="UP000004169">
    <property type="component" value="Unassembled WGS sequence"/>
</dbReference>
<feature type="transmembrane region" description="Helical" evidence="3">
    <location>
        <begin position="354"/>
        <end position="374"/>
    </location>
</feature>
<dbReference type="InterPro" id="IPR029787">
    <property type="entry name" value="Nucleotide_cyclase"/>
</dbReference>
<dbReference type="InterPro" id="IPR000160">
    <property type="entry name" value="GGDEF_dom"/>
</dbReference>
<dbReference type="STRING" id="1150626.PHAMO_20064"/>
<feature type="domain" description="GGDEF" evidence="4">
    <location>
        <begin position="441"/>
        <end position="574"/>
    </location>
</feature>
<keyword evidence="3" id="KW-0812">Transmembrane</keyword>
<evidence type="ECO:0000313" key="5">
    <source>
        <dbReference type="EMBL" id="CCG40378.1"/>
    </source>
</evidence>
<name>H8FPU0_MAGML</name>
<keyword evidence="3" id="KW-1133">Transmembrane helix</keyword>
<dbReference type="eggNOG" id="COG2205">
    <property type="taxonomic scope" value="Bacteria"/>
</dbReference>
<dbReference type="SUPFAM" id="SSF55073">
    <property type="entry name" value="Nucleotide cyclase"/>
    <property type="match status" value="1"/>
</dbReference>
<feature type="transmembrane region" description="Helical" evidence="3">
    <location>
        <begin position="233"/>
        <end position="250"/>
    </location>
</feature>
<dbReference type="PANTHER" id="PTHR45138">
    <property type="entry name" value="REGULATORY COMPONENTS OF SENSORY TRANSDUCTION SYSTEM"/>
    <property type="match status" value="1"/>
</dbReference>
<organism evidence="5 6">
    <name type="scientific">Magnetospirillum molischianum DSM 120</name>
    <dbReference type="NCBI Taxonomy" id="1150626"/>
    <lineage>
        <taxon>Bacteria</taxon>
        <taxon>Pseudomonadati</taxon>
        <taxon>Pseudomonadota</taxon>
        <taxon>Alphaproteobacteria</taxon>
        <taxon>Rhodospirillales</taxon>
        <taxon>Rhodospirillaceae</taxon>
        <taxon>Magnetospirillum</taxon>
    </lineage>
</organism>
<dbReference type="SMART" id="SM00267">
    <property type="entry name" value="GGDEF"/>
    <property type="match status" value="1"/>
</dbReference>
<evidence type="ECO:0000256" key="1">
    <source>
        <dbReference type="ARBA" id="ARBA00012528"/>
    </source>
</evidence>
<feature type="transmembrane region" description="Helical" evidence="3">
    <location>
        <begin position="198"/>
        <end position="221"/>
    </location>
</feature>
<dbReference type="FunFam" id="3.30.70.270:FF:000001">
    <property type="entry name" value="Diguanylate cyclase domain protein"/>
    <property type="match status" value="1"/>
</dbReference>
<dbReference type="NCBIfam" id="TIGR00254">
    <property type="entry name" value="GGDEF"/>
    <property type="match status" value="1"/>
</dbReference>
<sequence>MKHLLAIAVLIFGCLSAIPAIAGDLIVSRMAVKDLTGTLTIDDITKSEATAFKSALIIHIGESVHWVRLRVRAPDENGKVVLFIRPTYINNITLYQADPTAPNGWKTRTTGNIHPFSERDRPKISLGFLIDVASPEETVYLRIEGERHAVLNVEALTPAEADQKDYDRDLLIVFFVTSMATLFLWSIHAYILDRQKVFALFAFHQLVYTLFGIATVGYLAPFNSAEHPWLVDFITGVMYLSIGPTVLFFCHELIKPYDPPRYIIWGLRAILSIFALDYVLLATEYHPIAYSINSINLKFLLLYLVVTSFLLRKEHSPRRSTIQFMLLFIFINNTAFWIPAYLFPNNQILKWSSIQVLFVDGFLIALLFAVVSFVRAREVRREAHEATQAVMAINRTLLEEKELKNQAETAARTDYLTGLFNRRHFFELAQRELDRSIRYQRLFTLLMIDIDHFKSINDTWGHAFGDTVLRTVANIINDTLRNVDLFGRTGGEEFAAVIVETEESESIDIAQRLREGVEMCSAFAPDGTEVRVTISIGITHLRGREIEFDLVMDEADQAMYSAKKTGRNRIMVNA</sequence>
<gene>
    <name evidence="5" type="ORF">PHAMO_20064</name>
</gene>
<dbReference type="EMBL" id="CAHP01000012">
    <property type="protein sequence ID" value="CCG40378.1"/>
    <property type="molecule type" value="Genomic_DNA"/>
</dbReference>
<keyword evidence="3" id="KW-0472">Membrane</keyword>
<dbReference type="EC" id="2.7.7.65" evidence="1"/>